<protein>
    <submittedName>
        <fullName evidence="1">Uncharacterized protein</fullName>
    </submittedName>
</protein>
<name>A0AAF0VZ39_DAUCS</name>
<evidence type="ECO:0000313" key="2">
    <source>
        <dbReference type="Proteomes" id="UP000077755"/>
    </source>
</evidence>
<proteinExistence type="predicted"/>
<reference evidence="1" key="1">
    <citation type="journal article" date="2016" name="Nat. Genet.">
        <title>A high-quality carrot genome assembly provides new insights into carotenoid accumulation and asterid genome evolution.</title>
        <authorList>
            <person name="Iorizzo M."/>
            <person name="Ellison S."/>
            <person name="Senalik D."/>
            <person name="Zeng P."/>
            <person name="Satapoomin P."/>
            <person name="Huang J."/>
            <person name="Bowman M."/>
            <person name="Iovene M."/>
            <person name="Sanseverino W."/>
            <person name="Cavagnaro P."/>
            <person name="Yildiz M."/>
            <person name="Macko-Podgorni A."/>
            <person name="Moranska E."/>
            <person name="Grzebelus E."/>
            <person name="Grzebelus D."/>
            <person name="Ashrafi H."/>
            <person name="Zheng Z."/>
            <person name="Cheng S."/>
            <person name="Spooner D."/>
            <person name="Van Deynze A."/>
            <person name="Simon P."/>
        </authorList>
    </citation>
    <scope>NUCLEOTIDE SEQUENCE</scope>
    <source>
        <tissue evidence="1">Leaf</tissue>
    </source>
</reference>
<sequence>MKSIFYLLLSVLFYYLPVQLLNLHNFPFMYGYRMPWRVLLLFRLLYMLLLW</sequence>
<dbReference type="Proteomes" id="UP000077755">
    <property type="component" value="Chromosome 1"/>
</dbReference>
<reference evidence="1" key="2">
    <citation type="submission" date="2022-03" db="EMBL/GenBank/DDBJ databases">
        <title>Draft title - Genomic analysis of global carrot germplasm unveils the trajectory of domestication and the origin of high carotenoid orange carrot.</title>
        <authorList>
            <person name="Iorizzo M."/>
            <person name="Ellison S."/>
            <person name="Senalik D."/>
            <person name="Macko-Podgorni A."/>
            <person name="Grzebelus D."/>
            <person name="Bostan H."/>
            <person name="Rolling W."/>
            <person name="Curaba J."/>
            <person name="Simon P."/>
        </authorList>
    </citation>
    <scope>NUCLEOTIDE SEQUENCE</scope>
    <source>
        <tissue evidence="1">Leaf</tissue>
    </source>
</reference>
<keyword evidence="2" id="KW-1185">Reference proteome</keyword>
<organism evidence="1 2">
    <name type="scientific">Daucus carota subsp. sativus</name>
    <name type="common">Carrot</name>
    <dbReference type="NCBI Taxonomy" id="79200"/>
    <lineage>
        <taxon>Eukaryota</taxon>
        <taxon>Viridiplantae</taxon>
        <taxon>Streptophyta</taxon>
        <taxon>Embryophyta</taxon>
        <taxon>Tracheophyta</taxon>
        <taxon>Spermatophyta</taxon>
        <taxon>Magnoliopsida</taxon>
        <taxon>eudicotyledons</taxon>
        <taxon>Gunneridae</taxon>
        <taxon>Pentapetalae</taxon>
        <taxon>asterids</taxon>
        <taxon>campanulids</taxon>
        <taxon>Apiales</taxon>
        <taxon>Apiaceae</taxon>
        <taxon>Apioideae</taxon>
        <taxon>Scandiceae</taxon>
        <taxon>Daucinae</taxon>
        <taxon>Daucus</taxon>
        <taxon>Daucus sect. Daucus</taxon>
    </lineage>
</organism>
<dbReference type="AlphaFoldDB" id="A0AAF0VZ39"/>
<accession>A0AAF0VZ39</accession>
<gene>
    <name evidence="1" type="ORF">DCAR_0100075</name>
</gene>
<evidence type="ECO:0000313" key="1">
    <source>
        <dbReference type="EMBL" id="WOG80930.1"/>
    </source>
</evidence>
<dbReference type="EMBL" id="CP093343">
    <property type="protein sequence ID" value="WOG80930.1"/>
    <property type="molecule type" value="Genomic_DNA"/>
</dbReference>